<dbReference type="Gene3D" id="3.40.30.10">
    <property type="entry name" value="Glutaredoxin"/>
    <property type="match status" value="1"/>
</dbReference>
<evidence type="ECO:0000313" key="3">
    <source>
        <dbReference type="EnsemblProtists" id="EOD29068"/>
    </source>
</evidence>
<dbReference type="GeneID" id="17274613"/>
<feature type="compositionally biased region" description="Low complexity" evidence="1">
    <location>
        <begin position="1"/>
        <end position="11"/>
    </location>
</feature>
<dbReference type="InterPro" id="IPR000866">
    <property type="entry name" value="AhpC/TSA"/>
</dbReference>
<dbReference type="AlphaFoldDB" id="A0A0D3JZY3"/>
<name>A0A0D3JZY3_EMIH1</name>
<organism evidence="3 4">
    <name type="scientific">Emiliania huxleyi (strain CCMP1516)</name>
    <dbReference type="NCBI Taxonomy" id="280463"/>
    <lineage>
        <taxon>Eukaryota</taxon>
        <taxon>Haptista</taxon>
        <taxon>Haptophyta</taxon>
        <taxon>Prymnesiophyceae</taxon>
        <taxon>Isochrysidales</taxon>
        <taxon>Noelaerhabdaceae</taxon>
        <taxon>Emiliania</taxon>
    </lineage>
</organism>
<dbReference type="Proteomes" id="UP000013827">
    <property type="component" value="Unassembled WGS sequence"/>
</dbReference>
<keyword evidence="4" id="KW-1185">Reference proteome</keyword>
<dbReference type="RefSeq" id="XP_005781497.1">
    <property type="nucleotide sequence ID" value="XM_005781440.1"/>
</dbReference>
<dbReference type="GO" id="GO:0016491">
    <property type="term" value="F:oxidoreductase activity"/>
    <property type="evidence" value="ECO:0007669"/>
    <property type="project" value="InterPro"/>
</dbReference>
<feature type="compositionally biased region" description="Basic and acidic residues" evidence="1">
    <location>
        <begin position="12"/>
        <end position="29"/>
    </location>
</feature>
<dbReference type="EnsemblProtists" id="EOD29068">
    <property type="protein sequence ID" value="EOD29068"/>
    <property type="gene ID" value="EMIHUDRAFT_456838"/>
</dbReference>
<dbReference type="PaxDb" id="2903-EOD29068"/>
<reference evidence="3" key="2">
    <citation type="submission" date="2024-10" db="UniProtKB">
        <authorList>
            <consortium name="EnsemblProtists"/>
        </authorList>
    </citation>
    <scope>IDENTIFICATION</scope>
</reference>
<feature type="region of interest" description="Disordered" evidence="1">
    <location>
        <begin position="1"/>
        <end position="45"/>
    </location>
</feature>
<feature type="domain" description="Alkyl hydroperoxide reductase subunit C/ Thiol specific antioxidant" evidence="2">
    <location>
        <begin position="158"/>
        <end position="237"/>
    </location>
</feature>
<reference evidence="4" key="1">
    <citation type="journal article" date="2013" name="Nature">
        <title>Pan genome of the phytoplankton Emiliania underpins its global distribution.</title>
        <authorList>
            <person name="Read B.A."/>
            <person name="Kegel J."/>
            <person name="Klute M.J."/>
            <person name="Kuo A."/>
            <person name="Lefebvre S.C."/>
            <person name="Maumus F."/>
            <person name="Mayer C."/>
            <person name="Miller J."/>
            <person name="Monier A."/>
            <person name="Salamov A."/>
            <person name="Young J."/>
            <person name="Aguilar M."/>
            <person name="Claverie J.M."/>
            <person name="Frickenhaus S."/>
            <person name="Gonzalez K."/>
            <person name="Herman E.K."/>
            <person name="Lin Y.C."/>
            <person name="Napier J."/>
            <person name="Ogata H."/>
            <person name="Sarno A.F."/>
            <person name="Shmutz J."/>
            <person name="Schroeder D."/>
            <person name="de Vargas C."/>
            <person name="Verret F."/>
            <person name="von Dassow P."/>
            <person name="Valentin K."/>
            <person name="Van de Peer Y."/>
            <person name="Wheeler G."/>
            <person name="Dacks J.B."/>
            <person name="Delwiche C.F."/>
            <person name="Dyhrman S.T."/>
            <person name="Glockner G."/>
            <person name="John U."/>
            <person name="Richards T."/>
            <person name="Worden A.Z."/>
            <person name="Zhang X."/>
            <person name="Grigoriev I.V."/>
            <person name="Allen A.E."/>
            <person name="Bidle K."/>
            <person name="Borodovsky M."/>
            <person name="Bowler C."/>
            <person name="Brownlee C."/>
            <person name="Cock J.M."/>
            <person name="Elias M."/>
            <person name="Gladyshev V.N."/>
            <person name="Groth M."/>
            <person name="Guda C."/>
            <person name="Hadaegh A."/>
            <person name="Iglesias-Rodriguez M.D."/>
            <person name="Jenkins J."/>
            <person name="Jones B.M."/>
            <person name="Lawson T."/>
            <person name="Leese F."/>
            <person name="Lindquist E."/>
            <person name="Lobanov A."/>
            <person name="Lomsadze A."/>
            <person name="Malik S.B."/>
            <person name="Marsh M.E."/>
            <person name="Mackinder L."/>
            <person name="Mock T."/>
            <person name="Mueller-Roeber B."/>
            <person name="Pagarete A."/>
            <person name="Parker M."/>
            <person name="Probert I."/>
            <person name="Quesneville H."/>
            <person name="Raines C."/>
            <person name="Rensing S.A."/>
            <person name="Riano-Pachon D.M."/>
            <person name="Richier S."/>
            <person name="Rokitta S."/>
            <person name="Shiraiwa Y."/>
            <person name="Soanes D.M."/>
            <person name="van der Giezen M."/>
            <person name="Wahlund T.M."/>
            <person name="Williams B."/>
            <person name="Wilson W."/>
            <person name="Wolfe G."/>
            <person name="Wurch L.L."/>
        </authorList>
    </citation>
    <scope>NUCLEOTIDE SEQUENCE</scope>
</reference>
<accession>A0A0D3JZY3</accession>
<protein>
    <recommendedName>
        <fullName evidence="2">Alkyl hydroperoxide reductase subunit C/ Thiol specific antioxidant domain-containing protein</fullName>
    </recommendedName>
</protein>
<dbReference type="KEGG" id="ehx:EMIHUDRAFT_456838"/>
<dbReference type="GO" id="GO:0016209">
    <property type="term" value="F:antioxidant activity"/>
    <property type="evidence" value="ECO:0007669"/>
    <property type="project" value="InterPro"/>
</dbReference>
<evidence type="ECO:0000256" key="1">
    <source>
        <dbReference type="SAM" id="MobiDB-lite"/>
    </source>
</evidence>
<proteinExistence type="predicted"/>
<evidence type="ECO:0000259" key="2">
    <source>
        <dbReference type="Pfam" id="PF00578"/>
    </source>
</evidence>
<dbReference type="HOGENOM" id="CLU_1079415_0_0_1"/>
<evidence type="ECO:0000313" key="4">
    <source>
        <dbReference type="Proteomes" id="UP000013827"/>
    </source>
</evidence>
<dbReference type="InterPro" id="IPR036249">
    <property type="entry name" value="Thioredoxin-like_sf"/>
</dbReference>
<dbReference type="Pfam" id="PF00578">
    <property type="entry name" value="AhpC-TSA"/>
    <property type="match status" value="1"/>
</dbReference>
<sequence>MPGPAAAAPTREATELAAERGVGPEEADRQQAAGPAASLPTRLPRKLCGGGQARIDFMQKGWQAVGPCFSTDDAALESMPDHGGNSGRWKRAPTGRGTSSARKFICNAHRACEVHALLREESLGWQWHISRGVAHTSTCTHGPRSNSALSWEQAAGLAFQALLHNFTKAGCAVVGCSNDSVEKNKTFSDAQGFTYPLLCDEDLSVAAAYGAALSAEEGGPKAKRVAALIDKGKLIKYFDPAGKGEFPCQALKVVEALI</sequence>
<dbReference type="SUPFAM" id="SSF52833">
    <property type="entry name" value="Thioredoxin-like"/>
    <property type="match status" value="1"/>
</dbReference>